<organism evidence="12 13">
    <name type="scientific">Boothiomyces macroporosus</name>
    <dbReference type="NCBI Taxonomy" id="261099"/>
    <lineage>
        <taxon>Eukaryota</taxon>
        <taxon>Fungi</taxon>
        <taxon>Fungi incertae sedis</taxon>
        <taxon>Chytridiomycota</taxon>
        <taxon>Chytridiomycota incertae sedis</taxon>
        <taxon>Chytridiomycetes</taxon>
        <taxon>Rhizophydiales</taxon>
        <taxon>Terramycetaceae</taxon>
        <taxon>Boothiomyces</taxon>
    </lineage>
</organism>
<dbReference type="Pfam" id="PF19326">
    <property type="entry name" value="AMP_deaminase"/>
    <property type="match status" value="1"/>
</dbReference>
<evidence type="ECO:0000256" key="6">
    <source>
        <dbReference type="ARBA" id="ARBA00022801"/>
    </source>
</evidence>
<dbReference type="GO" id="GO:0032264">
    <property type="term" value="P:IMP salvage"/>
    <property type="evidence" value="ECO:0007669"/>
    <property type="project" value="InterPro"/>
</dbReference>
<accession>A0AAD5U9S7</accession>
<dbReference type="PANTHER" id="PTHR11359:SF0">
    <property type="entry name" value="AMP DEAMINASE"/>
    <property type="match status" value="1"/>
</dbReference>
<keyword evidence="8" id="KW-0546">Nucleotide metabolism</keyword>
<dbReference type="GO" id="GO:0046033">
    <property type="term" value="P:AMP metabolic process"/>
    <property type="evidence" value="ECO:0007669"/>
    <property type="project" value="TreeGrafter"/>
</dbReference>
<dbReference type="PANTHER" id="PTHR11359">
    <property type="entry name" value="AMP DEAMINASE"/>
    <property type="match status" value="1"/>
</dbReference>
<dbReference type="Proteomes" id="UP001210925">
    <property type="component" value="Unassembled WGS sequence"/>
</dbReference>
<dbReference type="InterPro" id="IPR032466">
    <property type="entry name" value="Metal_Hydrolase"/>
</dbReference>
<dbReference type="FunFam" id="4.10.800.20:FF:000001">
    <property type="entry name" value="AMP deaminase"/>
    <property type="match status" value="1"/>
</dbReference>
<evidence type="ECO:0000256" key="10">
    <source>
        <dbReference type="ARBA" id="ARBA00078830"/>
    </source>
</evidence>
<proteinExistence type="inferred from homology"/>
<reference evidence="12" key="1">
    <citation type="submission" date="2020-05" db="EMBL/GenBank/DDBJ databases">
        <title>Phylogenomic resolution of chytrid fungi.</title>
        <authorList>
            <person name="Stajich J.E."/>
            <person name="Amses K."/>
            <person name="Simmons R."/>
            <person name="Seto K."/>
            <person name="Myers J."/>
            <person name="Bonds A."/>
            <person name="Quandt C.A."/>
            <person name="Barry K."/>
            <person name="Liu P."/>
            <person name="Grigoriev I."/>
            <person name="Longcore J.E."/>
            <person name="James T.Y."/>
        </authorList>
    </citation>
    <scope>NUCLEOTIDE SEQUENCE</scope>
    <source>
        <strain evidence="12">PLAUS21</strain>
    </source>
</reference>
<name>A0AAD5U9S7_9FUNG</name>
<evidence type="ECO:0000313" key="12">
    <source>
        <dbReference type="EMBL" id="KAJ3250689.1"/>
    </source>
</evidence>
<keyword evidence="5" id="KW-0479">Metal-binding</keyword>
<gene>
    <name evidence="12" type="primary">AMD1</name>
    <name evidence="12" type="ORF">HK103_003274</name>
</gene>
<dbReference type="GO" id="GO:0046872">
    <property type="term" value="F:metal ion binding"/>
    <property type="evidence" value="ECO:0007669"/>
    <property type="project" value="UniProtKB-KW"/>
</dbReference>
<evidence type="ECO:0000256" key="4">
    <source>
        <dbReference type="ARBA" id="ARBA00012775"/>
    </source>
</evidence>
<dbReference type="InterPro" id="IPR006650">
    <property type="entry name" value="A/AMP_deam_AS"/>
</dbReference>
<comment type="similarity">
    <text evidence="3">Belongs to the metallo-dependent hydrolases superfamily. Adenosine and AMP deaminases family.</text>
</comment>
<evidence type="ECO:0000256" key="5">
    <source>
        <dbReference type="ARBA" id="ARBA00022723"/>
    </source>
</evidence>
<protein>
    <recommendedName>
        <fullName evidence="9">AMP deaminase</fullName>
        <ecNumber evidence="4">3.5.4.6</ecNumber>
    </recommendedName>
    <alternativeName>
        <fullName evidence="10">Myoadenylate deaminase</fullName>
    </alternativeName>
</protein>
<feature type="compositionally biased region" description="Basic and acidic residues" evidence="11">
    <location>
        <begin position="1"/>
        <end position="11"/>
    </location>
</feature>
<evidence type="ECO:0000256" key="7">
    <source>
        <dbReference type="ARBA" id="ARBA00022833"/>
    </source>
</evidence>
<comment type="caution">
    <text evidence="12">The sequence shown here is derived from an EMBL/GenBank/DDBJ whole genome shotgun (WGS) entry which is preliminary data.</text>
</comment>
<dbReference type="GO" id="GO:0003876">
    <property type="term" value="F:AMP deaminase activity"/>
    <property type="evidence" value="ECO:0007669"/>
    <property type="project" value="UniProtKB-EC"/>
</dbReference>
<evidence type="ECO:0000256" key="2">
    <source>
        <dbReference type="ARBA" id="ARBA00004955"/>
    </source>
</evidence>
<dbReference type="Gene3D" id="3.20.20.140">
    <property type="entry name" value="Metal-dependent hydrolases"/>
    <property type="match status" value="1"/>
</dbReference>
<dbReference type="NCBIfam" id="TIGR01429">
    <property type="entry name" value="AMP_deaminase"/>
    <property type="match status" value="1"/>
</dbReference>
<evidence type="ECO:0000256" key="1">
    <source>
        <dbReference type="ARBA" id="ARBA00001947"/>
    </source>
</evidence>
<dbReference type="GO" id="GO:0005829">
    <property type="term" value="C:cytosol"/>
    <property type="evidence" value="ECO:0007669"/>
    <property type="project" value="TreeGrafter"/>
</dbReference>
<dbReference type="EMBL" id="JADGKB010000232">
    <property type="protein sequence ID" value="KAJ3250689.1"/>
    <property type="molecule type" value="Genomic_DNA"/>
</dbReference>
<dbReference type="CDD" id="cd01319">
    <property type="entry name" value="AMPD"/>
    <property type="match status" value="1"/>
</dbReference>
<keyword evidence="6" id="KW-0378">Hydrolase</keyword>
<sequence>MESQNKNEEQKPPNPNRFSEKREPNSAGGLKDSTTSLDAVNPFYSSQMDRQSFTQDGAYWAHRGSRGASERDFALSRNNSMSQEIQELSLAEKMANVVGAPVTSESMANPRTNIDSNELAKELQDIFNAMEQCIHLRSDYMHLSLQCPGDNPKDLDNWDIYPKPPAPSYPPKVDSNGNILPQEAEEVFDFATVHIPEKDGLLYHITNGVYNVYGSEDDIVQGKEMANVPTIKKYYQDLDFMQNLISDGPSKSFAYRRLRYLESKFQMYLMLNEYQEMADSKGVPHRDFYNVRKVDTHIHHSACMNQKHLLRFIKSRLKKNPDDICILRDNKYLTLKQVFESLNLTAYDLSIDTLDMHAHKDSFHRFDKFNLKYNPIGESRLREIFLKTDNLIKGKYLADLTKEVINDLEQSKYQMVEWRLSIYGRSKDEWDKLAKWVVENKLFSNNVRWLIQIPRLYNVYKKSGIVKNFQDVVTNIFEPLFEVTQNPKSHPELHVFLQRVIGFDSVDDESKAERRTYKKFPPPMEWNIDMNPPYSYYLYYMYANMASLNFYRQRRGFNTFVLRPHSGEAGDTDHLSCAFLTSHSISHGILLRKVPVLQYLFYLDQIGIAMSPLSNNALFLTYERNPFHMFFQRGLNVSLSTDDPLQFHFTKEPLIEEYSVAAQIFKLSGTDMCEIAANSVKQCGFERQIKKRWLGDNFDIAGVVGNDIHKSNVPNIRVHYRHQTLMEERVMVLSTLRSMKEEVDKQTPKPHSNYLPVEPMLEHLVLKSPSFYGGSPKNIIGKEESFGSSQLQALNLNGPALPVGSGGFSKGSFAAVSMIAEREQRKLGVDSVLDTNFELEEDADDIWD</sequence>
<dbReference type="Gene3D" id="4.10.800.20">
    <property type="match status" value="1"/>
</dbReference>
<dbReference type="AlphaFoldDB" id="A0AAD5U9S7"/>
<dbReference type="PROSITE" id="PS00485">
    <property type="entry name" value="A_DEAMINASE"/>
    <property type="match status" value="1"/>
</dbReference>
<keyword evidence="13" id="KW-1185">Reference proteome</keyword>
<evidence type="ECO:0000256" key="8">
    <source>
        <dbReference type="ARBA" id="ARBA00023080"/>
    </source>
</evidence>
<feature type="region of interest" description="Disordered" evidence="11">
    <location>
        <begin position="1"/>
        <end position="37"/>
    </location>
</feature>
<comment type="cofactor">
    <cofactor evidence="1">
        <name>Zn(2+)</name>
        <dbReference type="ChEBI" id="CHEBI:29105"/>
    </cofactor>
</comment>
<dbReference type="EC" id="3.5.4.6" evidence="4"/>
<dbReference type="InterPro" id="IPR006329">
    <property type="entry name" value="AMPD"/>
</dbReference>
<keyword evidence="7" id="KW-0862">Zinc</keyword>
<comment type="pathway">
    <text evidence="2">Purine metabolism; IMP biosynthesis via salvage pathway; IMP from AMP: step 1/1.</text>
</comment>
<evidence type="ECO:0000256" key="9">
    <source>
        <dbReference type="ARBA" id="ARBA00072037"/>
    </source>
</evidence>
<evidence type="ECO:0000256" key="11">
    <source>
        <dbReference type="SAM" id="MobiDB-lite"/>
    </source>
</evidence>
<dbReference type="FunFam" id="3.20.20.140:FF:000035">
    <property type="entry name" value="Probable amp deaminase"/>
    <property type="match status" value="1"/>
</dbReference>
<evidence type="ECO:0000313" key="13">
    <source>
        <dbReference type="Proteomes" id="UP001210925"/>
    </source>
</evidence>
<dbReference type="SUPFAM" id="SSF51556">
    <property type="entry name" value="Metallo-dependent hydrolases"/>
    <property type="match status" value="1"/>
</dbReference>
<evidence type="ECO:0000256" key="3">
    <source>
        <dbReference type="ARBA" id="ARBA00006676"/>
    </source>
</evidence>